<dbReference type="EMBL" id="JAWDJW010003042">
    <property type="protein sequence ID" value="KAK3077263.1"/>
    <property type="molecule type" value="Genomic_DNA"/>
</dbReference>
<accession>A0ACC3DL02</accession>
<proteinExistence type="predicted"/>
<sequence>QIAFDSASGSISMRSRDSGPSRSLQETRGEKVWNIVWKISQKSSMGIGSSKNCHSANAQLLKTAKKRKTPSL</sequence>
<dbReference type="Proteomes" id="UP001186974">
    <property type="component" value="Unassembled WGS sequence"/>
</dbReference>
<comment type="caution">
    <text evidence="1">The sequence shown here is derived from an EMBL/GenBank/DDBJ whole genome shotgun (WGS) entry which is preliminary data.</text>
</comment>
<evidence type="ECO:0000313" key="1">
    <source>
        <dbReference type="EMBL" id="KAK3077263.1"/>
    </source>
</evidence>
<keyword evidence="2" id="KW-1185">Reference proteome</keyword>
<reference evidence="1" key="1">
    <citation type="submission" date="2024-09" db="EMBL/GenBank/DDBJ databases">
        <title>Black Yeasts Isolated from many extreme environments.</title>
        <authorList>
            <person name="Coleine C."/>
            <person name="Stajich J.E."/>
            <person name="Selbmann L."/>
        </authorList>
    </citation>
    <scope>NUCLEOTIDE SEQUENCE</scope>
    <source>
        <strain evidence="1">CCFEE 5737</strain>
    </source>
</reference>
<evidence type="ECO:0000313" key="2">
    <source>
        <dbReference type="Proteomes" id="UP001186974"/>
    </source>
</evidence>
<protein>
    <submittedName>
        <fullName evidence="1">Uncharacterized protein</fullName>
    </submittedName>
</protein>
<gene>
    <name evidence="1" type="ORF">LTS18_010783</name>
</gene>
<name>A0ACC3DL02_9PEZI</name>
<feature type="non-terminal residue" evidence="1">
    <location>
        <position position="1"/>
    </location>
</feature>
<organism evidence="1 2">
    <name type="scientific">Coniosporium uncinatum</name>
    <dbReference type="NCBI Taxonomy" id="93489"/>
    <lineage>
        <taxon>Eukaryota</taxon>
        <taxon>Fungi</taxon>
        <taxon>Dikarya</taxon>
        <taxon>Ascomycota</taxon>
        <taxon>Pezizomycotina</taxon>
        <taxon>Dothideomycetes</taxon>
        <taxon>Dothideomycetes incertae sedis</taxon>
        <taxon>Coniosporium</taxon>
    </lineage>
</organism>